<sequence>MASPMALLVGRGRGPVCRSCRIAAISHNYLAREAQRRSFAIAKGIPKEVFKKISPKRLEKQAQERGVPQKTIVKELEAQEAWNARAKEIKLGKQYNLWDLFEERGYVKDTAGTRATIRELMRTRRIGAYVGVDPTAPSMHIGHLLPLMPLFWMYMHGYKAFTLLGGSTVKIGDPTDRIKDREPMDKAAIAMNVTKIHYQMKNIWLNVEIQAKRFGYQREWAWRRGIVNNNAWWNKQPLLEVLKRAGSMRVAEMLSRDTVKRKMTEGNGVSFAEFTYPIMQGWDWWELFRQLGIQMQIGGSDQYGNIVTGIDVIKAVVDSEPDPQEKKKLGFKTPLDEPVGFTVPLLTDSSGAKFGKSAGNAVWLDKHMTSSFDLYGYFVRRPDADVEQLLKLFTFLPSSEIAGIMAQQAEDPSKRVAHHRLAYEVVSLVHSEQDAQAAQQQHQLMYSKGPGAVIPPPTTTAAAEAETDVPVTPVSAKITHQNAPKPNVKLPRSLIFGKSIGRILYAAGLCESSSAGHRLATQQGAYIGGIYSEGAAVSMNEAQVTWTPVKLWFPQETQRYLIDDRLLLLRRGKHNVRIVEVVSDEEYARLGLKYPGQPNTGRLRALREMLQGLKSGKTKPEEVRRMMAEEEEKERKEEEEEMRRLEMQSEGQNAPGDGGFIKFPKEKSPELSTLEKQLKELLDETRTTAKAEDKAKKGEASF</sequence>
<keyword evidence="3 9" id="KW-0547">Nucleotide-binding</keyword>
<dbReference type="Pfam" id="PF00579">
    <property type="entry name" value="tRNA-synt_1b"/>
    <property type="match status" value="1"/>
</dbReference>
<evidence type="ECO:0000256" key="6">
    <source>
        <dbReference type="ARBA" id="ARBA00023146"/>
    </source>
</evidence>
<dbReference type="InterPro" id="IPR036986">
    <property type="entry name" value="S4_RNA-bd_sf"/>
</dbReference>
<dbReference type="InterPro" id="IPR032005">
    <property type="entry name" value="TyrRSs_C"/>
</dbReference>
<protein>
    <recommendedName>
        <fullName evidence="1 9">Tyrosine--tRNA ligase</fullName>
        <ecNumber evidence="1 9">6.1.1.1</ecNumber>
    </recommendedName>
    <alternativeName>
        <fullName evidence="7 9">Tyrosyl-tRNA synthetase</fullName>
    </alternativeName>
</protein>
<evidence type="ECO:0000256" key="5">
    <source>
        <dbReference type="ARBA" id="ARBA00022917"/>
    </source>
</evidence>
<evidence type="ECO:0000256" key="4">
    <source>
        <dbReference type="ARBA" id="ARBA00022840"/>
    </source>
</evidence>
<dbReference type="Gene3D" id="3.10.290.10">
    <property type="entry name" value="RNA-binding S4 domain"/>
    <property type="match status" value="1"/>
</dbReference>
<evidence type="ECO:0000256" key="8">
    <source>
        <dbReference type="ARBA" id="ARBA00048248"/>
    </source>
</evidence>
<dbReference type="PROSITE" id="PS00178">
    <property type="entry name" value="AA_TRNA_LIGASE_I"/>
    <property type="match status" value="1"/>
</dbReference>
<feature type="domain" description="Tyrosyl-tRNA synthetase C-terminal" evidence="11">
    <location>
        <begin position="479"/>
        <end position="598"/>
    </location>
</feature>
<name>A0ABR3V1S7_HUMIN</name>
<dbReference type="InterPro" id="IPR001412">
    <property type="entry name" value="aa-tRNA-synth_I_CS"/>
</dbReference>
<evidence type="ECO:0000259" key="11">
    <source>
        <dbReference type="Pfam" id="PF16714"/>
    </source>
</evidence>
<evidence type="ECO:0000256" key="9">
    <source>
        <dbReference type="RuleBase" id="RU361234"/>
    </source>
</evidence>
<dbReference type="EMBL" id="JAZGSY010000557">
    <property type="protein sequence ID" value="KAL1835709.1"/>
    <property type="molecule type" value="Genomic_DNA"/>
</dbReference>
<evidence type="ECO:0000256" key="7">
    <source>
        <dbReference type="ARBA" id="ARBA00033323"/>
    </source>
</evidence>
<evidence type="ECO:0000256" key="10">
    <source>
        <dbReference type="SAM" id="MobiDB-lite"/>
    </source>
</evidence>
<keyword evidence="2 9" id="KW-0436">Ligase</keyword>
<comment type="caution">
    <text evidence="12">The sequence shown here is derived from an EMBL/GenBank/DDBJ whole genome shotgun (WGS) entry which is preliminary data.</text>
</comment>
<dbReference type="InterPro" id="IPR024088">
    <property type="entry name" value="Tyr-tRNA-ligase_bac-type"/>
</dbReference>
<dbReference type="InterPro" id="IPR014729">
    <property type="entry name" value="Rossmann-like_a/b/a_fold"/>
</dbReference>
<organism evidence="12 13">
    <name type="scientific">Humicola insolens</name>
    <name type="common">Soft-rot fungus</name>
    <dbReference type="NCBI Taxonomy" id="85995"/>
    <lineage>
        <taxon>Eukaryota</taxon>
        <taxon>Fungi</taxon>
        <taxon>Dikarya</taxon>
        <taxon>Ascomycota</taxon>
        <taxon>Pezizomycotina</taxon>
        <taxon>Sordariomycetes</taxon>
        <taxon>Sordariomycetidae</taxon>
        <taxon>Sordariales</taxon>
        <taxon>Chaetomiaceae</taxon>
        <taxon>Mycothermus</taxon>
    </lineage>
</organism>
<dbReference type="Pfam" id="PF16714">
    <property type="entry name" value="TyrRSs_C"/>
    <property type="match status" value="1"/>
</dbReference>
<proteinExistence type="inferred from homology"/>
<comment type="similarity">
    <text evidence="9">Belongs to the class-I aminoacyl-tRNA synthetase family.</text>
</comment>
<evidence type="ECO:0000256" key="2">
    <source>
        <dbReference type="ARBA" id="ARBA00022598"/>
    </source>
</evidence>
<dbReference type="PANTHER" id="PTHR11766:SF0">
    <property type="entry name" value="TYROSINE--TRNA LIGASE, MITOCHONDRIAL"/>
    <property type="match status" value="1"/>
</dbReference>
<dbReference type="EC" id="6.1.1.1" evidence="1 9"/>
<keyword evidence="13" id="KW-1185">Reference proteome</keyword>
<dbReference type="PANTHER" id="PTHR11766">
    <property type="entry name" value="TYROSYL-TRNA SYNTHETASE"/>
    <property type="match status" value="1"/>
</dbReference>
<keyword evidence="5 9" id="KW-0648">Protein biosynthesis</keyword>
<gene>
    <name evidence="12" type="ORF">VTJ49DRAFT_6197</name>
</gene>
<feature type="region of interest" description="Disordered" evidence="10">
    <location>
        <begin position="616"/>
        <end position="702"/>
    </location>
</feature>
<feature type="compositionally biased region" description="Basic and acidic residues" evidence="10">
    <location>
        <begin position="618"/>
        <end position="647"/>
    </location>
</feature>
<dbReference type="Gene3D" id="3.40.50.620">
    <property type="entry name" value="HUPs"/>
    <property type="match status" value="1"/>
</dbReference>
<evidence type="ECO:0000256" key="1">
    <source>
        <dbReference type="ARBA" id="ARBA00013160"/>
    </source>
</evidence>
<evidence type="ECO:0000256" key="3">
    <source>
        <dbReference type="ARBA" id="ARBA00022741"/>
    </source>
</evidence>
<comment type="catalytic activity">
    <reaction evidence="8 9">
        <text>tRNA(Tyr) + L-tyrosine + ATP = L-tyrosyl-tRNA(Tyr) + AMP + diphosphate + H(+)</text>
        <dbReference type="Rhea" id="RHEA:10220"/>
        <dbReference type="Rhea" id="RHEA-COMP:9706"/>
        <dbReference type="Rhea" id="RHEA-COMP:9707"/>
        <dbReference type="ChEBI" id="CHEBI:15378"/>
        <dbReference type="ChEBI" id="CHEBI:30616"/>
        <dbReference type="ChEBI" id="CHEBI:33019"/>
        <dbReference type="ChEBI" id="CHEBI:58315"/>
        <dbReference type="ChEBI" id="CHEBI:78442"/>
        <dbReference type="ChEBI" id="CHEBI:78536"/>
        <dbReference type="ChEBI" id="CHEBI:456215"/>
        <dbReference type="EC" id="6.1.1.1"/>
    </reaction>
</comment>
<reference evidence="12 13" key="1">
    <citation type="journal article" date="2024" name="Commun. Biol.">
        <title>Comparative genomic analysis of thermophilic fungi reveals convergent evolutionary adaptations and gene losses.</title>
        <authorList>
            <person name="Steindorff A.S."/>
            <person name="Aguilar-Pontes M.V."/>
            <person name="Robinson A.J."/>
            <person name="Andreopoulos B."/>
            <person name="LaButti K."/>
            <person name="Kuo A."/>
            <person name="Mondo S."/>
            <person name="Riley R."/>
            <person name="Otillar R."/>
            <person name="Haridas S."/>
            <person name="Lipzen A."/>
            <person name="Grimwood J."/>
            <person name="Schmutz J."/>
            <person name="Clum A."/>
            <person name="Reid I.D."/>
            <person name="Moisan M.C."/>
            <person name="Butler G."/>
            <person name="Nguyen T.T.M."/>
            <person name="Dewar K."/>
            <person name="Conant G."/>
            <person name="Drula E."/>
            <person name="Henrissat B."/>
            <person name="Hansel C."/>
            <person name="Singer S."/>
            <person name="Hutchinson M.I."/>
            <person name="de Vries R.P."/>
            <person name="Natvig D.O."/>
            <person name="Powell A.J."/>
            <person name="Tsang A."/>
            <person name="Grigoriev I.V."/>
        </authorList>
    </citation>
    <scope>NUCLEOTIDE SEQUENCE [LARGE SCALE GENOMIC DNA]</scope>
    <source>
        <strain evidence="12 13">CBS 620.91</strain>
    </source>
</reference>
<evidence type="ECO:0000313" key="12">
    <source>
        <dbReference type="EMBL" id="KAL1835709.1"/>
    </source>
</evidence>
<keyword evidence="6 9" id="KW-0030">Aminoacyl-tRNA synthetase</keyword>
<dbReference type="PRINTS" id="PR01040">
    <property type="entry name" value="TRNASYNTHTYR"/>
</dbReference>
<dbReference type="Proteomes" id="UP001583172">
    <property type="component" value="Unassembled WGS sequence"/>
</dbReference>
<dbReference type="CDD" id="cd00805">
    <property type="entry name" value="TyrRS_core"/>
    <property type="match status" value="1"/>
</dbReference>
<feature type="compositionally biased region" description="Basic and acidic residues" evidence="10">
    <location>
        <begin position="676"/>
        <end position="702"/>
    </location>
</feature>
<dbReference type="Gene3D" id="1.10.240.10">
    <property type="entry name" value="Tyrosyl-Transfer RNA Synthetase"/>
    <property type="match status" value="1"/>
</dbReference>
<keyword evidence="4 9" id="KW-0067">ATP-binding</keyword>
<dbReference type="NCBIfam" id="TIGR00234">
    <property type="entry name" value="tyrS"/>
    <property type="match status" value="1"/>
</dbReference>
<evidence type="ECO:0000313" key="13">
    <source>
        <dbReference type="Proteomes" id="UP001583172"/>
    </source>
</evidence>
<dbReference type="SUPFAM" id="SSF52374">
    <property type="entry name" value="Nucleotidylyl transferase"/>
    <property type="match status" value="1"/>
</dbReference>
<dbReference type="InterPro" id="IPR002305">
    <property type="entry name" value="aa-tRNA-synth_Ic"/>
</dbReference>
<accession>A0ABR3V1S7</accession>
<dbReference type="InterPro" id="IPR002307">
    <property type="entry name" value="Tyr-tRNA-ligase"/>
</dbReference>